<reference evidence="2" key="1">
    <citation type="submission" date="2009-05" db="EMBL/GenBank/DDBJ databases">
        <title>The genome sequence of Ajellomyces capsulatus strain H143.</title>
        <authorList>
            <person name="Champion M."/>
            <person name="Cuomo C.A."/>
            <person name="Ma L.-J."/>
            <person name="Henn M.R."/>
            <person name="Sil A."/>
            <person name="Goldman B."/>
            <person name="Young S.K."/>
            <person name="Kodira C.D."/>
            <person name="Zeng Q."/>
            <person name="Koehrsen M."/>
            <person name="Alvarado L."/>
            <person name="Berlin A.M."/>
            <person name="Borenstein D."/>
            <person name="Chen Z."/>
            <person name="Engels R."/>
            <person name="Freedman E."/>
            <person name="Gellesch M."/>
            <person name="Goldberg J."/>
            <person name="Griggs A."/>
            <person name="Gujja S."/>
            <person name="Heiman D.I."/>
            <person name="Hepburn T.A."/>
            <person name="Howarth C."/>
            <person name="Jen D."/>
            <person name="Larson L."/>
            <person name="Lewis B."/>
            <person name="Mehta T."/>
            <person name="Park D."/>
            <person name="Pearson M."/>
            <person name="Roberts A."/>
            <person name="Saif S."/>
            <person name="Shea T.D."/>
            <person name="Shenoy N."/>
            <person name="Sisk P."/>
            <person name="Stolte C."/>
            <person name="Sykes S."/>
            <person name="Walk T."/>
            <person name="White J."/>
            <person name="Yandava C."/>
            <person name="Klein B."/>
            <person name="McEwen J.G."/>
            <person name="Puccia R."/>
            <person name="Goldman G.H."/>
            <person name="Felipe M.S."/>
            <person name="Nino-Vega G."/>
            <person name="San-Blas G."/>
            <person name="Taylor J.W."/>
            <person name="Mendoza L."/>
            <person name="Galagan J.E."/>
            <person name="Nusbaum C."/>
            <person name="Birren B.W."/>
        </authorList>
    </citation>
    <scope>NUCLEOTIDE SEQUENCE [LARGE SCALE GENOMIC DNA]</scope>
    <source>
        <strain evidence="2">H143</strain>
    </source>
</reference>
<organism evidence="1 2">
    <name type="scientific">Ajellomyces capsulatus (strain H143)</name>
    <name type="common">Darling's disease fungus</name>
    <name type="synonym">Histoplasma capsulatum</name>
    <dbReference type="NCBI Taxonomy" id="544712"/>
    <lineage>
        <taxon>Eukaryota</taxon>
        <taxon>Fungi</taxon>
        <taxon>Dikarya</taxon>
        <taxon>Ascomycota</taxon>
        <taxon>Pezizomycotina</taxon>
        <taxon>Eurotiomycetes</taxon>
        <taxon>Eurotiomycetidae</taxon>
        <taxon>Onygenales</taxon>
        <taxon>Ajellomycetaceae</taxon>
        <taxon>Histoplasma</taxon>
    </lineage>
</organism>
<evidence type="ECO:0000313" key="2">
    <source>
        <dbReference type="Proteomes" id="UP000002624"/>
    </source>
</evidence>
<dbReference type="EMBL" id="GG692434">
    <property type="protein sequence ID" value="EER37558.1"/>
    <property type="molecule type" value="Genomic_DNA"/>
</dbReference>
<evidence type="ECO:0000313" key="1">
    <source>
        <dbReference type="EMBL" id="EER37558.1"/>
    </source>
</evidence>
<accession>C6HPU7</accession>
<dbReference type="OrthoDB" id="10502836at2759"/>
<dbReference type="AlphaFoldDB" id="C6HPU7"/>
<gene>
    <name evidence="1" type="ORF">HCDG_08228</name>
</gene>
<dbReference type="HOGENOM" id="CLU_1824778_0_0_1"/>
<dbReference type="VEuPathDB" id="FungiDB:HCDG_08228"/>
<dbReference type="Proteomes" id="UP000002624">
    <property type="component" value="Unassembled WGS sequence"/>
</dbReference>
<sequence length="141" mass="16623">MHAADFVLPPSIMKQDDLSSQGRRWIRPNSREIRPPETPIADFESVAERPRPTACYVMGYVEESERIPNIWCCTKDKLLFLRIPLTPNEVHILSRYHCRIAGAVGWSCDYRHLQFQDRAALFLTFRTLASHQRLWKFYNKM</sequence>
<proteinExistence type="predicted"/>
<protein>
    <submittedName>
        <fullName evidence="1">Uncharacterized protein</fullName>
    </submittedName>
</protein>
<name>C6HPU7_AJECH</name>